<reference evidence="9 10" key="2">
    <citation type="submission" date="2018-11" db="EMBL/GenBank/DDBJ databases">
        <authorList>
            <consortium name="Pathogen Informatics"/>
        </authorList>
    </citation>
    <scope>NUCLEOTIDE SEQUENCE [LARGE SCALE GENOMIC DNA]</scope>
    <source>
        <strain evidence="9 10">Egypt</strain>
    </source>
</reference>
<feature type="binding site" evidence="7">
    <location>
        <position position="39"/>
    </location>
    <ligand>
        <name>ATP</name>
        <dbReference type="ChEBI" id="CHEBI:30616"/>
    </ligand>
</feature>
<comment type="similarity">
    <text evidence="1">Belongs to the protein kinase superfamily. CMGC Ser/Thr protein kinase family. CDC2/CDKX subfamily.</text>
</comment>
<dbReference type="GO" id="GO:0004674">
    <property type="term" value="F:protein serine/threonine kinase activity"/>
    <property type="evidence" value="ECO:0007669"/>
    <property type="project" value="UniProtKB-KW"/>
</dbReference>
<keyword evidence="4 7" id="KW-0547">Nucleotide-binding</keyword>
<dbReference type="AlphaFoldDB" id="A0A183ARR3"/>
<gene>
    <name evidence="9" type="ORF">ECPE_LOCUS9648</name>
</gene>
<dbReference type="Gene3D" id="1.10.510.10">
    <property type="entry name" value="Transferase(Phosphotransferase) domain 1"/>
    <property type="match status" value="1"/>
</dbReference>
<evidence type="ECO:0000259" key="8">
    <source>
        <dbReference type="PROSITE" id="PS50011"/>
    </source>
</evidence>
<keyword evidence="10" id="KW-1185">Reference proteome</keyword>
<evidence type="ECO:0000256" key="6">
    <source>
        <dbReference type="ARBA" id="ARBA00022840"/>
    </source>
</evidence>
<sequence length="141" mass="15706">EGRCRSVAEFEKLNRIGEGTYGIVYRAKDVASKEVVALKKVRMENVRDGIPISSLREITLLLSLKHPNIVHLREVVVGRGLDRSAGCIMGELLLHKPLLPGKSEIHQLELIIDLLGTPNDQIWPGMSKLPALEKITLKKQP</sequence>
<evidence type="ECO:0000313" key="11">
    <source>
        <dbReference type="WBParaSite" id="ECPE_0000967801-mRNA-1"/>
    </source>
</evidence>
<evidence type="ECO:0000313" key="10">
    <source>
        <dbReference type="Proteomes" id="UP000272942"/>
    </source>
</evidence>
<reference evidence="11" key="1">
    <citation type="submission" date="2016-06" db="UniProtKB">
        <authorList>
            <consortium name="WormBaseParasite"/>
        </authorList>
    </citation>
    <scope>IDENTIFICATION</scope>
</reference>
<dbReference type="Proteomes" id="UP000272942">
    <property type="component" value="Unassembled WGS sequence"/>
</dbReference>
<evidence type="ECO:0000313" key="9">
    <source>
        <dbReference type="EMBL" id="VDP85737.1"/>
    </source>
</evidence>
<dbReference type="PANTHER" id="PTHR24056:SF508">
    <property type="entry name" value="CYCLIN-DEPENDENT KINASE 10"/>
    <property type="match status" value="1"/>
</dbReference>
<evidence type="ECO:0000256" key="2">
    <source>
        <dbReference type="ARBA" id="ARBA00022527"/>
    </source>
</evidence>
<dbReference type="GO" id="GO:0007346">
    <property type="term" value="P:regulation of mitotic cell cycle"/>
    <property type="evidence" value="ECO:0007669"/>
    <property type="project" value="TreeGrafter"/>
</dbReference>
<evidence type="ECO:0000256" key="3">
    <source>
        <dbReference type="ARBA" id="ARBA00022679"/>
    </source>
</evidence>
<protein>
    <submittedName>
        <fullName evidence="11">Protein kinase domain-containing protein</fullName>
    </submittedName>
</protein>
<accession>A0A183ARR3</accession>
<name>A0A183ARR3_9TREM</name>
<dbReference type="SUPFAM" id="SSF56112">
    <property type="entry name" value="Protein kinase-like (PK-like)"/>
    <property type="match status" value="2"/>
</dbReference>
<evidence type="ECO:0000256" key="7">
    <source>
        <dbReference type="PROSITE-ProRule" id="PRU10141"/>
    </source>
</evidence>
<dbReference type="PROSITE" id="PS00107">
    <property type="entry name" value="PROTEIN_KINASE_ATP"/>
    <property type="match status" value="1"/>
</dbReference>
<dbReference type="Pfam" id="PF00069">
    <property type="entry name" value="Pkinase"/>
    <property type="match status" value="1"/>
</dbReference>
<dbReference type="OrthoDB" id="1732493at2759"/>
<keyword evidence="2" id="KW-0723">Serine/threonine-protein kinase</keyword>
<dbReference type="PROSITE" id="PS50011">
    <property type="entry name" value="PROTEIN_KINASE_DOM"/>
    <property type="match status" value="1"/>
</dbReference>
<evidence type="ECO:0000256" key="1">
    <source>
        <dbReference type="ARBA" id="ARBA00006485"/>
    </source>
</evidence>
<dbReference type="GO" id="GO:0080090">
    <property type="term" value="P:regulation of primary metabolic process"/>
    <property type="evidence" value="ECO:0007669"/>
    <property type="project" value="UniProtKB-ARBA"/>
</dbReference>
<dbReference type="PANTHER" id="PTHR24056">
    <property type="entry name" value="CELL DIVISION PROTEIN KINASE"/>
    <property type="match status" value="1"/>
</dbReference>
<proteinExistence type="inferred from homology"/>
<dbReference type="FunFam" id="3.30.200.20:FF:000172">
    <property type="entry name" value="cyclin-dependent kinase G-2 isoform X1"/>
    <property type="match status" value="1"/>
</dbReference>
<dbReference type="InterPro" id="IPR011009">
    <property type="entry name" value="Kinase-like_dom_sf"/>
</dbReference>
<keyword evidence="6 7" id="KW-0067">ATP-binding</keyword>
<keyword evidence="5" id="KW-0418">Kinase</keyword>
<dbReference type="Gene3D" id="3.30.200.20">
    <property type="entry name" value="Phosphorylase Kinase, domain 1"/>
    <property type="match status" value="1"/>
</dbReference>
<dbReference type="WBParaSite" id="ECPE_0000967801-mRNA-1">
    <property type="protein sequence ID" value="ECPE_0000967801-mRNA-1"/>
    <property type="gene ID" value="ECPE_0000967801"/>
</dbReference>
<dbReference type="SMART" id="SM00220">
    <property type="entry name" value="S_TKc"/>
    <property type="match status" value="1"/>
</dbReference>
<dbReference type="InterPro" id="IPR000719">
    <property type="entry name" value="Prot_kinase_dom"/>
</dbReference>
<dbReference type="GO" id="GO:0010556">
    <property type="term" value="P:regulation of macromolecule biosynthetic process"/>
    <property type="evidence" value="ECO:0007669"/>
    <property type="project" value="UniProtKB-ARBA"/>
</dbReference>
<evidence type="ECO:0000256" key="5">
    <source>
        <dbReference type="ARBA" id="ARBA00022777"/>
    </source>
</evidence>
<dbReference type="EMBL" id="UZAN01047739">
    <property type="protein sequence ID" value="VDP85737.1"/>
    <property type="molecule type" value="Genomic_DNA"/>
</dbReference>
<keyword evidence="3" id="KW-0808">Transferase</keyword>
<dbReference type="GO" id="GO:0005634">
    <property type="term" value="C:nucleus"/>
    <property type="evidence" value="ECO:0007669"/>
    <property type="project" value="TreeGrafter"/>
</dbReference>
<dbReference type="InterPro" id="IPR050108">
    <property type="entry name" value="CDK"/>
</dbReference>
<feature type="domain" description="Protein kinase" evidence="8">
    <location>
        <begin position="10"/>
        <end position="141"/>
    </location>
</feature>
<organism evidence="11">
    <name type="scientific">Echinostoma caproni</name>
    <dbReference type="NCBI Taxonomy" id="27848"/>
    <lineage>
        <taxon>Eukaryota</taxon>
        <taxon>Metazoa</taxon>
        <taxon>Spiralia</taxon>
        <taxon>Lophotrochozoa</taxon>
        <taxon>Platyhelminthes</taxon>
        <taxon>Trematoda</taxon>
        <taxon>Digenea</taxon>
        <taxon>Plagiorchiida</taxon>
        <taxon>Echinostomata</taxon>
        <taxon>Echinostomatoidea</taxon>
        <taxon>Echinostomatidae</taxon>
        <taxon>Echinostoma</taxon>
    </lineage>
</organism>
<dbReference type="GO" id="GO:0005524">
    <property type="term" value="F:ATP binding"/>
    <property type="evidence" value="ECO:0007669"/>
    <property type="project" value="UniProtKB-UniRule"/>
</dbReference>
<evidence type="ECO:0000256" key="4">
    <source>
        <dbReference type="ARBA" id="ARBA00022741"/>
    </source>
</evidence>
<dbReference type="InterPro" id="IPR017441">
    <property type="entry name" value="Protein_kinase_ATP_BS"/>
</dbReference>